<evidence type="ECO:0000256" key="2">
    <source>
        <dbReference type="ARBA" id="ARBA00023125"/>
    </source>
</evidence>
<dbReference type="InterPro" id="IPR051212">
    <property type="entry name" value="Type-I_RE_S_subunit"/>
</dbReference>
<dbReference type="AlphaFoldDB" id="A0A3P3VYD5"/>
<accession>A0A3P3VYD5</accession>
<dbReference type="EMBL" id="RQVS01000009">
    <property type="protein sequence ID" value="RRJ86439.1"/>
    <property type="molecule type" value="Genomic_DNA"/>
</dbReference>
<sequence>MLSVTISRGVIPQAELLSSTSKKDSSNVDKSKYKLVGPGDVVYNKMRAWQGAAGGSNYRGIVSPAYIVMSPREALAEYMHHVVRTPQFAKEAERWSYGITSDQWSLRPEHFKMIRFPLPPAEEQAAIVKYLAHANTRIDKAIAAKRRLMVLLDEQAGFRRASLLEGVGQEQRLANVIWEGPTNGISPEVSESGSLRSLSISVVRDGVVDVRASDIKYVERAKVRDVKKYALRAGDILLVRGNGNLKLVGRAARVVDDLPDQIYPDLLMRIRLRSGIDSRFIVAALNSPTVREQIEAASRTAVGTYKLSGADVRGLRVPIPNLDAQRGIVQELESIDADVARVAARLRREVFLLEEFRTRLVADVVTGQVDVRMIAASLTDAPDQDTDLNSMLDDDLEDVLGEGEE</sequence>
<dbReference type="Gene3D" id="3.90.220.20">
    <property type="entry name" value="DNA methylase specificity domains"/>
    <property type="match status" value="2"/>
</dbReference>
<keyword evidence="4" id="KW-1185">Reference proteome</keyword>
<dbReference type="GO" id="GO:0003677">
    <property type="term" value="F:DNA binding"/>
    <property type="evidence" value="ECO:0007669"/>
    <property type="project" value="UniProtKB-KW"/>
</dbReference>
<evidence type="ECO:0000313" key="4">
    <source>
        <dbReference type="Proteomes" id="UP000274391"/>
    </source>
</evidence>
<dbReference type="Proteomes" id="UP000274391">
    <property type="component" value="Unassembled WGS sequence"/>
</dbReference>
<reference evidence="3 4" key="1">
    <citation type="submission" date="2018-11" db="EMBL/GenBank/DDBJ databases">
        <title>YIM 102482-1 draft genome.</title>
        <authorList>
            <person name="Li G."/>
            <person name="Jiang Y."/>
        </authorList>
    </citation>
    <scope>NUCLEOTIDE SEQUENCE [LARGE SCALE GENOMIC DNA]</scope>
    <source>
        <strain evidence="3 4">YIM 102482-1</strain>
    </source>
</reference>
<evidence type="ECO:0000313" key="3">
    <source>
        <dbReference type="EMBL" id="RRJ86439.1"/>
    </source>
</evidence>
<dbReference type="InterPro" id="IPR044946">
    <property type="entry name" value="Restrct_endonuc_typeI_TRD_sf"/>
</dbReference>
<protein>
    <recommendedName>
        <fullName evidence="5">Type I restriction modification DNA specificity domain-containing protein</fullName>
    </recommendedName>
</protein>
<dbReference type="SUPFAM" id="SSF116734">
    <property type="entry name" value="DNA methylase specificity domain"/>
    <property type="match status" value="2"/>
</dbReference>
<dbReference type="OrthoDB" id="3197085at2"/>
<organism evidence="3 4">
    <name type="scientific">Gulosibacter macacae</name>
    <dbReference type="NCBI Taxonomy" id="2488791"/>
    <lineage>
        <taxon>Bacteria</taxon>
        <taxon>Bacillati</taxon>
        <taxon>Actinomycetota</taxon>
        <taxon>Actinomycetes</taxon>
        <taxon>Micrococcales</taxon>
        <taxon>Microbacteriaceae</taxon>
        <taxon>Gulosibacter</taxon>
    </lineage>
</organism>
<keyword evidence="2" id="KW-0238">DNA-binding</keyword>
<proteinExistence type="predicted"/>
<comment type="caution">
    <text evidence="3">The sequence shown here is derived from an EMBL/GenBank/DDBJ whole genome shotgun (WGS) entry which is preliminary data.</text>
</comment>
<dbReference type="PANTHER" id="PTHR43140:SF1">
    <property type="entry name" value="TYPE I RESTRICTION ENZYME ECOKI SPECIFICITY SUBUNIT"/>
    <property type="match status" value="1"/>
</dbReference>
<dbReference type="PANTHER" id="PTHR43140">
    <property type="entry name" value="TYPE-1 RESTRICTION ENZYME ECOKI SPECIFICITY PROTEIN"/>
    <property type="match status" value="1"/>
</dbReference>
<evidence type="ECO:0000256" key="1">
    <source>
        <dbReference type="ARBA" id="ARBA00022747"/>
    </source>
</evidence>
<name>A0A3P3VYD5_9MICO</name>
<keyword evidence="1" id="KW-0680">Restriction system</keyword>
<gene>
    <name evidence="3" type="ORF">EG850_08835</name>
</gene>
<dbReference type="GO" id="GO:0009307">
    <property type="term" value="P:DNA restriction-modification system"/>
    <property type="evidence" value="ECO:0007669"/>
    <property type="project" value="UniProtKB-KW"/>
</dbReference>
<evidence type="ECO:0008006" key="5">
    <source>
        <dbReference type="Google" id="ProtNLM"/>
    </source>
</evidence>
<dbReference type="RefSeq" id="WP_124972619.1">
    <property type="nucleotide sequence ID" value="NZ_RQVS01000009.1"/>
</dbReference>